<dbReference type="InterPro" id="IPR043757">
    <property type="entry name" value="DUF5703_N"/>
</dbReference>
<dbReference type="Gene3D" id="1.50.10.10">
    <property type="match status" value="1"/>
</dbReference>
<accession>A0AAQ3QQ72</accession>
<dbReference type="SUPFAM" id="SSF48208">
    <property type="entry name" value="Six-hairpin glycosidases"/>
    <property type="match status" value="1"/>
</dbReference>
<reference evidence="2 3" key="1">
    <citation type="submission" date="2023-10" db="EMBL/GenBank/DDBJ databases">
        <title>Rubellicoccus peritrichatus gen. nov., sp. nov., isolated from an algae of coral reef tank.</title>
        <authorList>
            <person name="Luo J."/>
        </authorList>
    </citation>
    <scope>NUCLEOTIDE SEQUENCE [LARGE SCALE GENOMIC DNA]</scope>
    <source>
        <strain evidence="2 3">CR14</strain>
    </source>
</reference>
<dbReference type="InterPro" id="IPR012341">
    <property type="entry name" value="6hp_glycosidase-like_sf"/>
</dbReference>
<dbReference type="Pfam" id="PF18961">
    <property type="entry name" value="DUF5703_N"/>
    <property type="match status" value="1"/>
</dbReference>
<dbReference type="EMBL" id="CP136920">
    <property type="protein sequence ID" value="WOO39923.1"/>
    <property type="molecule type" value="Genomic_DNA"/>
</dbReference>
<dbReference type="AlphaFoldDB" id="A0AAQ3QQ72"/>
<proteinExistence type="predicted"/>
<evidence type="ECO:0000259" key="1">
    <source>
        <dbReference type="Pfam" id="PF18961"/>
    </source>
</evidence>
<sequence length="786" mass="90936">MNSPLQNTDKQANNFNVVWDSPSNHSGNSMPCGGYDIGLNVWVEDGDLLFYIDRSGSFDENHQMLKLGRVRLQLKPNPFVPQQPFRQELKLNEGYVEIIAGTPEVKLKVWVEVKRPVIHVEIESEQKFELTATYENWRLEPRIIDKERRHQTVSYIDYQGTVTSWPDVIDFKDEGVLFYHRNRDKELLIDRLIEQQELEPIRSKIPNTQKGRTFGGYMRGSGLIPGGTTEGIYPQYPYRGWKLHSRESTTSQRLDIYCHTAQTEKLEDWKKGLEALAANESQGVEEARKLAIEWWTEFNSRSYIKINDKEADKKDKAWQIGRNYSLFRYMLGCNARGEWPSKFNGHLFTPDPCYVKGLMGWYKNADLSNEPADYRQWGGGSFTAQNQRLVYWPLLKSGDTDMMPTQFDYYRRALPGAEARTTHLWGHAGVCFTEQLENFGLPIGWGWGWEGSKDPSHTRTPDLDPTVQAGKWVRYYYESQLEFSYMIVEYHRFQKLDISRWMPFIRSSVIFFDQHYRMRCKELTGKEFDDSGKYVFAPSKALETYEEAVNPLPIIAALQTLLPALLELPDTISGPDDRTLWQAMLTRLPELPTREVNGHSVFAPAETYNPKAINNEDPQMYAVFPYPIAHHGAPEFEIAQNTWKYDDLKKHFKCCWGQTFLWAARLGRTEEARELAIDKFADAPRRFPAFWGPGPDWVPDVDHGGSGMIGLQEMLMQTDGKQIHLLPAWPKDWDVDFKLHAPYKTTIEVSVHDGCLVKLKVEPQSRMDDVICSEKAWPRDMISAEA</sequence>
<dbReference type="Proteomes" id="UP001304300">
    <property type="component" value="Chromosome"/>
</dbReference>
<keyword evidence="3" id="KW-1185">Reference proteome</keyword>
<dbReference type="RefSeq" id="WP_317831977.1">
    <property type="nucleotide sequence ID" value="NZ_CP136920.1"/>
</dbReference>
<feature type="domain" description="DUF5703" evidence="1">
    <location>
        <begin position="18"/>
        <end position="304"/>
    </location>
</feature>
<evidence type="ECO:0000313" key="2">
    <source>
        <dbReference type="EMBL" id="WOO39923.1"/>
    </source>
</evidence>
<organism evidence="2 3">
    <name type="scientific">Rubellicoccus peritrichatus</name>
    <dbReference type="NCBI Taxonomy" id="3080537"/>
    <lineage>
        <taxon>Bacteria</taxon>
        <taxon>Pseudomonadati</taxon>
        <taxon>Verrucomicrobiota</taxon>
        <taxon>Opitutia</taxon>
        <taxon>Puniceicoccales</taxon>
        <taxon>Cerasicoccaceae</taxon>
        <taxon>Rubellicoccus</taxon>
    </lineage>
</organism>
<dbReference type="GO" id="GO:0005975">
    <property type="term" value="P:carbohydrate metabolic process"/>
    <property type="evidence" value="ECO:0007669"/>
    <property type="project" value="InterPro"/>
</dbReference>
<evidence type="ECO:0000313" key="3">
    <source>
        <dbReference type="Proteomes" id="UP001304300"/>
    </source>
</evidence>
<gene>
    <name evidence="2" type="ORF">RZN69_14955</name>
</gene>
<protein>
    <submittedName>
        <fullName evidence="2">DUF5703 domain-containing protein</fullName>
    </submittedName>
</protein>
<dbReference type="KEGG" id="puo:RZN69_14955"/>
<name>A0AAQ3QQ72_9BACT</name>
<dbReference type="InterPro" id="IPR008928">
    <property type="entry name" value="6-hairpin_glycosidase_sf"/>
</dbReference>